<evidence type="ECO:0000256" key="1">
    <source>
        <dbReference type="SAM" id="MobiDB-lite"/>
    </source>
</evidence>
<feature type="region of interest" description="Disordered" evidence="1">
    <location>
        <begin position="137"/>
        <end position="156"/>
    </location>
</feature>
<reference evidence="3" key="1">
    <citation type="submission" date="2021-01" db="EMBL/GenBank/DDBJ databases">
        <title>Whole genome shotgun sequence of Actinoplanes capillaceus NBRC 16408.</title>
        <authorList>
            <person name="Komaki H."/>
            <person name="Tamura T."/>
        </authorList>
    </citation>
    <scope>NUCLEOTIDE SEQUENCE [LARGE SCALE GENOMIC DNA]</scope>
    <source>
        <strain evidence="3">NBRC 16408</strain>
    </source>
</reference>
<keyword evidence="2" id="KW-0732">Signal</keyword>
<dbReference type="RefSeq" id="WP_204300574.1">
    <property type="nucleotide sequence ID" value="NZ_BAAAGQ010000013.1"/>
</dbReference>
<sequence>MGVLKKFSTIVALSMGLGLSVATVQATPASAGPTVAMGSDLEELLLTEKDLPRGYKGQELPDADEIFREVIAGYDVDQDVCSAPGVASMADMPDHRPYADPANMRDPMKAHEPADMGEPVKAHEPADMGEPVKAHEPADMREPVKAHEPAKGEQGESAAAVFVNERKGLFALELLADTGQEVAVDMVSDTIDVLEECPTIEQEGVKLTMSPLRWKPRLGDESVGLSMALRVTDADFEMNLYGKLVVVAQDDLSVTVGLVGLEEPRERDLKKIARAAVQKIEDVEPAGPYLMDRTEPGRHP</sequence>
<feature type="region of interest" description="Disordered" evidence="1">
    <location>
        <begin position="87"/>
        <end position="121"/>
    </location>
</feature>
<comment type="caution">
    <text evidence="3">The sequence shown here is derived from an EMBL/GenBank/DDBJ whole genome shotgun (WGS) entry which is preliminary data.</text>
</comment>
<evidence type="ECO:0000256" key="2">
    <source>
        <dbReference type="SAM" id="SignalP"/>
    </source>
</evidence>
<evidence type="ECO:0000313" key="3">
    <source>
        <dbReference type="EMBL" id="GID50540.1"/>
    </source>
</evidence>
<proteinExistence type="predicted"/>
<gene>
    <name evidence="3" type="ORF">Aca07nite_78150</name>
</gene>
<feature type="compositionally biased region" description="Basic and acidic residues" evidence="1">
    <location>
        <begin position="106"/>
        <end position="121"/>
    </location>
</feature>
<name>A0ABQ3WWA9_9ACTN</name>
<feature type="compositionally biased region" description="Basic and acidic residues" evidence="1">
    <location>
        <begin position="137"/>
        <end position="154"/>
    </location>
</feature>
<dbReference type="EMBL" id="BOMF01000151">
    <property type="protein sequence ID" value="GID50540.1"/>
    <property type="molecule type" value="Genomic_DNA"/>
</dbReference>
<accession>A0ABQ3WWA9</accession>
<protein>
    <submittedName>
        <fullName evidence="3">Uncharacterized protein</fullName>
    </submittedName>
</protein>
<feature type="chain" id="PRO_5047243194" evidence="2">
    <location>
        <begin position="27"/>
        <end position="300"/>
    </location>
</feature>
<organism evidence="3">
    <name type="scientific">Actinoplanes campanulatus</name>
    <dbReference type="NCBI Taxonomy" id="113559"/>
    <lineage>
        <taxon>Bacteria</taxon>
        <taxon>Bacillati</taxon>
        <taxon>Actinomycetota</taxon>
        <taxon>Actinomycetes</taxon>
        <taxon>Micromonosporales</taxon>
        <taxon>Micromonosporaceae</taxon>
        <taxon>Actinoplanes</taxon>
    </lineage>
</organism>
<feature type="signal peptide" evidence="2">
    <location>
        <begin position="1"/>
        <end position="26"/>
    </location>
</feature>